<dbReference type="HOGENOM" id="CLU_3259424_0_0_4"/>
<name>C5D082_VARPS</name>
<dbReference type="KEGG" id="vap:Vapar_5839"/>
<organism evidence="1">
    <name type="scientific">Variovorax paradoxus (strain S110)</name>
    <dbReference type="NCBI Taxonomy" id="543728"/>
    <lineage>
        <taxon>Bacteria</taxon>
        <taxon>Pseudomonadati</taxon>
        <taxon>Pseudomonadota</taxon>
        <taxon>Betaproteobacteria</taxon>
        <taxon>Burkholderiales</taxon>
        <taxon>Comamonadaceae</taxon>
        <taxon>Variovorax</taxon>
    </lineage>
</organism>
<protein>
    <submittedName>
        <fullName evidence="1">Uncharacterized protein</fullName>
    </submittedName>
</protein>
<dbReference type="EMBL" id="CP001636">
    <property type="protein sequence ID" value="ACS22426.1"/>
    <property type="molecule type" value="Genomic_DNA"/>
</dbReference>
<dbReference type="AlphaFoldDB" id="C5D082"/>
<accession>C5D082</accession>
<dbReference type="STRING" id="543728.Vapar_5839"/>
<evidence type="ECO:0000313" key="1">
    <source>
        <dbReference type="EMBL" id="ACS22426.1"/>
    </source>
</evidence>
<proteinExistence type="predicted"/>
<gene>
    <name evidence="1" type="ordered locus">Vapar_5839</name>
</gene>
<reference evidence="1" key="1">
    <citation type="submission" date="2009-06" db="EMBL/GenBank/DDBJ databases">
        <title>Complete sequence of chromosome 2 of Variovorax paradoxus S110.</title>
        <authorList>
            <consortium name="US DOE Joint Genome Institute"/>
            <person name="Lucas S."/>
            <person name="Copeland A."/>
            <person name="Lapidus A."/>
            <person name="Glavina del Rio T."/>
            <person name="Tice H."/>
            <person name="Bruce D."/>
            <person name="Goodwin L."/>
            <person name="Pitluck S."/>
            <person name="Chertkov O."/>
            <person name="Brettin T."/>
            <person name="Detter J.C."/>
            <person name="Han C."/>
            <person name="Larimer F."/>
            <person name="Land M."/>
            <person name="Hauser L."/>
            <person name="Kyrpides N."/>
            <person name="Ovchinnikova G."/>
            <person name="Orwin P."/>
            <person name="Leadbetter J.R."/>
            <person name="Spain J.C."/>
            <person name="Han J.I."/>
        </authorList>
    </citation>
    <scope>NUCLEOTIDE SEQUENCE</scope>
    <source>
        <strain evidence="1">S110</strain>
    </source>
</reference>
<sequence>MNAGEVAEALQLDPMKWILVSALEVQRKNACRSRMDPILFSA</sequence>